<dbReference type="AlphaFoldDB" id="A0A0F9SRU0"/>
<reference evidence="1" key="1">
    <citation type="journal article" date="2015" name="Nature">
        <title>Complex archaea that bridge the gap between prokaryotes and eukaryotes.</title>
        <authorList>
            <person name="Spang A."/>
            <person name="Saw J.H."/>
            <person name="Jorgensen S.L."/>
            <person name="Zaremba-Niedzwiedzka K."/>
            <person name="Martijn J."/>
            <person name="Lind A.E."/>
            <person name="van Eijk R."/>
            <person name="Schleper C."/>
            <person name="Guy L."/>
            <person name="Ettema T.J."/>
        </authorList>
    </citation>
    <scope>NUCLEOTIDE SEQUENCE</scope>
</reference>
<accession>A0A0F9SRU0</accession>
<organism evidence="1">
    <name type="scientific">marine sediment metagenome</name>
    <dbReference type="NCBI Taxonomy" id="412755"/>
    <lineage>
        <taxon>unclassified sequences</taxon>
        <taxon>metagenomes</taxon>
        <taxon>ecological metagenomes</taxon>
    </lineage>
</organism>
<comment type="caution">
    <text evidence="1">The sequence shown here is derived from an EMBL/GenBank/DDBJ whole genome shotgun (WGS) entry which is preliminary data.</text>
</comment>
<evidence type="ECO:0000313" key="1">
    <source>
        <dbReference type="EMBL" id="KKN31863.1"/>
    </source>
</evidence>
<name>A0A0F9SRU0_9ZZZZ</name>
<gene>
    <name evidence="1" type="ORF">LCGC14_0819870</name>
</gene>
<proteinExistence type="predicted"/>
<sequence>MMTDDDRGLYRAMRRWLNDATRHYDSPEIALRDGLEMLETWGHEWIEEEKKP</sequence>
<protein>
    <submittedName>
        <fullName evidence="1">Uncharacterized protein</fullName>
    </submittedName>
</protein>
<dbReference type="EMBL" id="LAZR01002298">
    <property type="protein sequence ID" value="KKN31863.1"/>
    <property type="molecule type" value="Genomic_DNA"/>
</dbReference>